<feature type="transmembrane region" description="Helical" evidence="1">
    <location>
        <begin position="6"/>
        <end position="29"/>
    </location>
</feature>
<dbReference type="RefSeq" id="WP_344193556.1">
    <property type="nucleotide sequence ID" value="NZ_BAAAND010000007.1"/>
</dbReference>
<dbReference type="InterPro" id="IPR021218">
    <property type="entry name" value="DUF2784"/>
</dbReference>
<evidence type="ECO:0000313" key="3">
    <source>
        <dbReference type="Proteomes" id="UP001500190"/>
    </source>
</evidence>
<comment type="caution">
    <text evidence="2">The sequence shown here is derived from an EMBL/GenBank/DDBJ whole genome shotgun (WGS) entry which is preliminary data.</text>
</comment>
<keyword evidence="3" id="KW-1185">Reference proteome</keyword>
<protein>
    <submittedName>
        <fullName evidence="2">DUF2784 domain-containing protein</fullName>
    </submittedName>
</protein>
<name>A0ABN2DZ91_9ACTN</name>
<keyword evidence="1" id="KW-0472">Membrane</keyword>
<proteinExistence type="predicted"/>
<evidence type="ECO:0000313" key="2">
    <source>
        <dbReference type="EMBL" id="GAA1590058.1"/>
    </source>
</evidence>
<feature type="transmembrane region" description="Helical" evidence="1">
    <location>
        <begin position="94"/>
        <end position="115"/>
    </location>
</feature>
<keyword evidence="1" id="KW-1133">Transmembrane helix</keyword>
<dbReference type="Pfam" id="PF10861">
    <property type="entry name" value="DUF2784"/>
    <property type="match status" value="1"/>
</dbReference>
<dbReference type="EMBL" id="BAAAND010000007">
    <property type="protein sequence ID" value="GAA1590058.1"/>
    <property type="molecule type" value="Genomic_DNA"/>
</dbReference>
<gene>
    <name evidence="2" type="ORF">GCM10009742_40760</name>
</gene>
<organism evidence="2 3">
    <name type="scientific">Kribbella karoonensis</name>
    <dbReference type="NCBI Taxonomy" id="324851"/>
    <lineage>
        <taxon>Bacteria</taxon>
        <taxon>Bacillati</taxon>
        <taxon>Actinomycetota</taxon>
        <taxon>Actinomycetes</taxon>
        <taxon>Propionibacteriales</taxon>
        <taxon>Kribbellaceae</taxon>
        <taxon>Kribbella</taxon>
    </lineage>
</organism>
<accession>A0ABN2DZ91</accession>
<feature type="transmembrane region" description="Helical" evidence="1">
    <location>
        <begin position="36"/>
        <end position="59"/>
    </location>
</feature>
<dbReference type="Proteomes" id="UP001500190">
    <property type="component" value="Unassembled WGS sequence"/>
</dbReference>
<evidence type="ECO:0000256" key="1">
    <source>
        <dbReference type="SAM" id="Phobius"/>
    </source>
</evidence>
<keyword evidence="1" id="KW-0812">Transmembrane</keyword>
<sequence length="130" mass="15025">MVWRALADLVAVVHGALLVFFLVGGFLAWRWPRVIWFHLAIVVWNVVITLVSFTCPVTWTEQYFRSRVGEPRYRGGFIRHYFEGRLWPVGDTPVVTWVGFVIVVIAYVGFFVVLVRRRSKTRGDSVGPRT</sequence>
<reference evidence="2 3" key="1">
    <citation type="journal article" date="2019" name="Int. J. Syst. Evol. Microbiol.">
        <title>The Global Catalogue of Microorganisms (GCM) 10K type strain sequencing project: providing services to taxonomists for standard genome sequencing and annotation.</title>
        <authorList>
            <consortium name="The Broad Institute Genomics Platform"/>
            <consortium name="The Broad Institute Genome Sequencing Center for Infectious Disease"/>
            <person name="Wu L."/>
            <person name="Ma J."/>
        </authorList>
    </citation>
    <scope>NUCLEOTIDE SEQUENCE [LARGE SCALE GENOMIC DNA]</scope>
    <source>
        <strain evidence="2 3">JCM 14304</strain>
    </source>
</reference>